<reference evidence="4" key="1">
    <citation type="submission" date="2020-06" db="EMBL/GenBank/DDBJ databases">
        <authorList>
            <consortium name="Plant Systems Biology data submission"/>
        </authorList>
    </citation>
    <scope>NUCLEOTIDE SEQUENCE</scope>
    <source>
        <strain evidence="4">D6</strain>
    </source>
</reference>
<comment type="caution">
    <text evidence="4">The sequence shown here is derived from an EMBL/GenBank/DDBJ whole genome shotgun (WGS) entry which is preliminary data.</text>
</comment>
<accession>A0A9N8EWM5</accession>
<protein>
    <submittedName>
        <fullName evidence="4">Pentatricopeptide repeat-containing protein</fullName>
    </submittedName>
</protein>
<feature type="repeat" description="PPR" evidence="2">
    <location>
        <begin position="626"/>
        <end position="660"/>
    </location>
</feature>
<dbReference type="PROSITE" id="PS51375">
    <property type="entry name" value="PPR"/>
    <property type="match status" value="5"/>
</dbReference>
<dbReference type="PANTHER" id="PTHR47942">
    <property type="entry name" value="TETRATRICOPEPTIDE REPEAT (TPR)-LIKE SUPERFAMILY PROTEIN-RELATED"/>
    <property type="match status" value="1"/>
</dbReference>
<organism evidence="4 5">
    <name type="scientific">Seminavis robusta</name>
    <dbReference type="NCBI Taxonomy" id="568900"/>
    <lineage>
        <taxon>Eukaryota</taxon>
        <taxon>Sar</taxon>
        <taxon>Stramenopiles</taxon>
        <taxon>Ochrophyta</taxon>
        <taxon>Bacillariophyta</taxon>
        <taxon>Bacillariophyceae</taxon>
        <taxon>Bacillariophycidae</taxon>
        <taxon>Naviculales</taxon>
        <taxon>Naviculaceae</taxon>
        <taxon>Seminavis</taxon>
    </lineage>
</organism>
<evidence type="ECO:0000256" key="2">
    <source>
        <dbReference type="PROSITE-ProRule" id="PRU00708"/>
    </source>
</evidence>
<name>A0A9N8EWM5_9STRA</name>
<sequence length="1374" mass="154099">MWRARGFSKKLANGPGIRQPSSRKRQRIPSIGDGSLPRSNGALVSSHPCLPDLYTHTILNGHCYYYTTSSSSSNSSTTLRRIREQEGLSIPQDTIPATPASNKQYNNITNSNNKKRLQEHSRRNNRDFRHTQELIKAAQQRLQELKTLPSWNPQDWRDAQQVMEFWLATSKNKGQQQQQQKFHLSLEEHANTVQNALELLERMIQEQMAITQQSTSQQQQQQQHQQDNPCGSLAKVILTRTKWLDKITRHWQQLEKRTAQQQQLPPQNTFHEDFLQRLETLVDDPSNSNGILLMNPRIYAMIMDVAARQTVRMASSSTKHSQEYHAGGYMAVLPTPELIAKVDYLESILWKQMPQRNILPDTVNYATVLQTWEYIGEGTRAQNCLQKICDLYENSQNDNDDNNNKMAHTPPNRECFQHVLNAFARGPKSPQTVDQCRQVMAQMQDYHSTRGLDTAPTVRTYNTLLTCLLHNPFVQEPIAQAERLFRQEMPVELRDKQTYNILLEMYSKRGMADEASALLQKMYELYQETQEERVAPYTKSFNLVLSALNKARNYAGVEEQFQLMEQLHADGALPNNVAPDQFTYSILLESWAQQVGKVPNATERCDNILYTMKRLSSNAGNTVRPTTVTYSIVMKAHAKVGNARRVEELLGEMMDEYMQRKNPDVRPDLLAFNTVLLALSKSGQHDAVDRIRLVIQRMEEISDKGLLGRNFRVHPNVRSYNALLQAISKSGRQGAGEECERLLMETMQPNPRLTPNIVSYSCTVQAYGAAGKAEHAEKVLESVCDRYYQQDTKLKDDGGIQSLRPTVQLFSTVMAAWAKRGAPEKAGALLERMHALSLAGDLSGSIDTTVYNVVMNSWAKSGRSDAGAKCLEILEEMEQSGGTAAPDSISYNTSLNALANLGDGVGCEELAKRMKDAPGVTPGFDTLSTLLKAWTNSPTVKTNSERVELLLQKLEELQELTGVAANVASYNVVLNCLARSKDPVSSQVAEDLLFEMERLSSNEPDRVAPKGASVRPDLISYTTVMHAYANTGNAEKSEEILERLIEEYVRRGHKRKGLQPTTRAFNSVLRAWAQYARQNSTPDAPARAEALLERMRRLHNTSGAPVKPDERSYNHLLDCWGNSGLQGSAARALSILGDMRASGDSDIAPTTVSYNTVIAAFSRSGDYEKAESLLEEMNRQSQAMGETSVVKPNLISWNSLLAAYSKSRHSAALGKAERAIARMGELFEAGQLDAKPNVLSFNCLMQCLASSAQPSNDASERCERIFREMQSRSHAAEDTLTPNSHSFVAVITAWLKHGDADRATSLVLELCDNEEVEPDIKTFRFLLKSLPSSAATIRRRMEELYPQQGDPDVGDESNRTHALDIGTMSRVLAD</sequence>
<gene>
    <name evidence="4" type="ORF">SEMRO_2151_G316720.1</name>
</gene>
<dbReference type="Proteomes" id="UP001153069">
    <property type="component" value="Unassembled WGS sequence"/>
</dbReference>
<dbReference type="Pfam" id="PF13812">
    <property type="entry name" value="PPR_3"/>
    <property type="match status" value="1"/>
</dbReference>
<feature type="region of interest" description="Disordered" evidence="3">
    <location>
        <begin position="1"/>
        <end position="40"/>
    </location>
</feature>
<feature type="repeat" description="PPR" evidence="2">
    <location>
        <begin position="1017"/>
        <end position="1051"/>
    </location>
</feature>
<keyword evidence="5" id="KW-1185">Reference proteome</keyword>
<feature type="repeat" description="PPR" evidence="2">
    <location>
        <begin position="495"/>
        <end position="525"/>
    </location>
</feature>
<evidence type="ECO:0000256" key="3">
    <source>
        <dbReference type="SAM" id="MobiDB-lite"/>
    </source>
</evidence>
<evidence type="ECO:0000313" key="5">
    <source>
        <dbReference type="Proteomes" id="UP001153069"/>
    </source>
</evidence>
<evidence type="ECO:0000313" key="4">
    <source>
        <dbReference type="EMBL" id="CAB9528123.1"/>
    </source>
</evidence>
<dbReference type="InterPro" id="IPR002885">
    <property type="entry name" value="PPR_rpt"/>
</dbReference>
<dbReference type="PANTHER" id="PTHR47942:SF63">
    <property type="entry name" value="PENTATRICOPEPTIDE REPEAT-CONTAINING PROTEIN"/>
    <property type="match status" value="1"/>
</dbReference>
<keyword evidence="1" id="KW-0677">Repeat</keyword>
<feature type="repeat" description="PPR" evidence="2">
    <location>
        <begin position="847"/>
        <end position="884"/>
    </location>
</feature>
<evidence type="ECO:0000256" key="1">
    <source>
        <dbReference type="ARBA" id="ARBA00022737"/>
    </source>
</evidence>
<feature type="compositionally biased region" description="Basic and acidic residues" evidence="3">
    <location>
        <begin position="116"/>
        <end position="127"/>
    </location>
</feature>
<dbReference type="Gene3D" id="1.25.40.10">
    <property type="entry name" value="Tetratricopeptide repeat domain"/>
    <property type="match status" value="7"/>
</dbReference>
<proteinExistence type="predicted"/>
<dbReference type="InterPro" id="IPR011990">
    <property type="entry name" value="TPR-like_helical_dom_sf"/>
</dbReference>
<feature type="region of interest" description="Disordered" evidence="3">
    <location>
        <begin position="86"/>
        <end position="127"/>
    </location>
</feature>
<dbReference type="NCBIfam" id="TIGR00756">
    <property type="entry name" value="PPR"/>
    <property type="match status" value="3"/>
</dbReference>
<dbReference type="OrthoDB" id="69593at2759"/>
<dbReference type="InterPro" id="IPR051222">
    <property type="entry name" value="PPR/CCM1_RNA-binding"/>
</dbReference>
<dbReference type="EMBL" id="CAICTM010002149">
    <property type="protein sequence ID" value="CAB9528123.1"/>
    <property type="molecule type" value="Genomic_DNA"/>
</dbReference>
<feature type="repeat" description="PPR" evidence="2">
    <location>
        <begin position="1150"/>
        <end position="1184"/>
    </location>
</feature>
<feature type="compositionally biased region" description="Polar residues" evidence="3">
    <location>
        <begin position="99"/>
        <end position="112"/>
    </location>
</feature>
<dbReference type="Pfam" id="PF01535">
    <property type="entry name" value="PPR"/>
    <property type="match status" value="3"/>
</dbReference>